<dbReference type="EMBL" id="KC853435">
    <property type="protein sequence ID" value="AHF23186.1"/>
    <property type="molecule type" value="Genomic_DNA"/>
</dbReference>
<proteinExistence type="predicted"/>
<accession>A0A140WYG0</accession>
<evidence type="ECO:0000313" key="1">
    <source>
        <dbReference type="EMBL" id="AHF23186.1"/>
    </source>
</evidence>
<organism evidence="1">
    <name type="scientific">Escherichia coli ACN001</name>
    <dbReference type="NCBI Taxonomy" id="1311757"/>
    <lineage>
        <taxon>Bacteria</taxon>
        <taxon>Pseudomonadati</taxon>
        <taxon>Pseudomonadota</taxon>
        <taxon>Gammaproteobacteria</taxon>
        <taxon>Enterobacterales</taxon>
        <taxon>Enterobacteriaceae</taxon>
        <taxon>Escherichia</taxon>
    </lineage>
</organism>
<keyword evidence="1" id="KW-0614">Plasmid</keyword>
<dbReference type="AlphaFoldDB" id="A0A140WYG0"/>
<geneLocation type="plasmid" evidence="1">
    <name>pACN001-B</name>
</geneLocation>
<reference evidence="1" key="1">
    <citation type="journal article" date="2014" name="J Glob Antimicrob Resist">
        <title>Plasmid-mediated multidrug resistance and virulence in an avian pathogenic Escherichia coli strain isolated in China.</title>
        <authorList>
            <person name="Wang X."/>
            <person name="Hao H."/>
            <person name="Xu Z."/>
            <person name="Zheng H."/>
            <person name="Liu C."/>
            <person name="Wei L."/>
            <person name="Zhang R."/>
            <person name="Bi D."/>
            <person name="Chen H."/>
            <person name="Tan C."/>
        </authorList>
    </citation>
    <scope>NUCLEOTIDE SEQUENCE</scope>
    <source>
        <strain evidence="1">ACN001</strain>
        <plasmid evidence="1">pACN001-B</plasmid>
    </source>
</reference>
<gene>
    <name evidence="1" type="ORF">J444_pB93</name>
</gene>
<sequence>MAASPIPSFSDCPWVFHALLRPRELANNLHYFCFAITNRPEQVHFKAKALPNFYPQYHIVSRK</sequence>
<protein>
    <submittedName>
        <fullName evidence="1">Prephenate dehydratase</fullName>
    </submittedName>
</protein>
<name>A0A140WYG0_ECOLX</name>